<dbReference type="InterPro" id="IPR001647">
    <property type="entry name" value="HTH_TetR"/>
</dbReference>
<keyword evidence="3" id="KW-0804">Transcription</keyword>
<dbReference type="PANTHER" id="PTHR30055:SF234">
    <property type="entry name" value="HTH-TYPE TRANSCRIPTIONAL REGULATOR BETI"/>
    <property type="match status" value="1"/>
</dbReference>
<gene>
    <name evidence="6" type="ORF">DFJ67_0007</name>
</gene>
<dbReference type="RefSeq" id="WP_116065970.1">
    <property type="nucleotide sequence ID" value="NZ_BONB01000005.1"/>
</dbReference>
<protein>
    <submittedName>
        <fullName evidence="6">TetR family transcriptional regulator</fullName>
    </submittedName>
</protein>
<keyword evidence="1" id="KW-0805">Transcription regulation</keyword>
<evidence type="ECO:0000256" key="3">
    <source>
        <dbReference type="ARBA" id="ARBA00023163"/>
    </source>
</evidence>
<accession>A0A3D9Z9L3</accession>
<dbReference type="Pfam" id="PF00440">
    <property type="entry name" value="TetR_N"/>
    <property type="match status" value="1"/>
</dbReference>
<dbReference type="Gene3D" id="1.10.357.10">
    <property type="entry name" value="Tetracycline Repressor, domain 2"/>
    <property type="match status" value="1"/>
</dbReference>
<comment type="caution">
    <text evidence="6">The sequence shown here is derived from an EMBL/GenBank/DDBJ whole genome shotgun (WGS) entry which is preliminary data.</text>
</comment>
<evidence type="ECO:0000259" key="5">
    <source>
        <dbReference type="PROSITE" id="PS50977"/>
    </source>
</evidence>
<evidence type="ECO:0000256" key="4">
    <source>
        <dbReference type="PROSITE-ProRule" id="PRU00335"/>
    </source>
</evidence>
<evidence type="ECO:0000313" key="6">
    <source>
        <dbReference type="EMBL" id="REF94098.1"/>
    </source>
</evidence>
<name>A0A3D9Z9L3_9ACTN</name>
<dbReference type="InterPro" id="IPR050109">
    <property type="entry name" value="HTH-type_TetR-like_transc_reg"/>
</dbReference>
<evidence type="ECO:0000256" key="2">
    <source>
        <dbReference type="ARBA" id="ARBA00023125"/>
    </source>
</evidence>
<organism evidence="6 7">
    <name type="scientific">Asanoa ferruginea</name>
    <dbReference type="NCBI Taxonomy" id="53367"/>
    <lineage>
        <taxon>Bacteria</taxon>
        <taxon>Bacillati</taxon>
        <taxon>Actinomycetota</taxon>
        <taxon>Actinomycetes</taxon>
        <taxon>Micromonosporales</taxon>
        <taxon>Micromonosporaceae</taxon>
        <taxon>Asanoa</taxon>
    </lineage>
</organism>
<dbReference type="OrthoDB" id="4709704at2"/>
<dbReference type="InterPro" id="IPR009057">
    <property type="entry name" value="Homeodomain-like_sf"/>
</dbReference>
<dbReference type="EMBL" id="QUMQ01000001">
    <property type="protein sequence ID" value="REF94098.1"/>
    <property type="molecule type" value="Genomic_DNA"/>
</dbReference>
<sequence>MPKIWSQTIEAHRDAVREATIDATAALVAAQGLTGVTMSQIAKDTGIGRATLYKYFPDVESILVAWHDRQITEHLRDLIQVRDRTTGAARRLEAVLAAYAKAISHRRGSHDELGDLLHRGARVSAAHRQLSDLVRELIVDAAAAGAITRDVPANELTLYCLHALGAAPGLRGPAAVGRLVRTTLAGLRADDRG</sequence>
<feature type="domain" description="HTH tetR-type" evidence="5">
    <location>
        <begin position="14"/>
        <end position="74"/>
    </location>
</feature>
<dbReference type="GO" id="GO:0003700">
    <property type="term" value="F:DNA-binding transcription factor activity"/>
    <property type="evidence" value="ECO:0007669"/>
    <property type="project" value="TreeGrafter"/>
</dbReference>
<keyword evidence="7" id="KW-1185">Reference proteome</keyword>
<evidence type="ECO:0000313" key="7">
    <source>
        <dbReference type="Proteomes" id="UP000256913"/>
    </source>
</evidence>
<proteinExistence type="predicted"/>
<evidence type="ECO:0000256" key="1">
    <source>
        <dbReference type="ARBA" id="ARBA00023015"/>
    </source>
</evidence>
<dbReference type="PROSITE" id="PS50977">
    <property type="entry name" value="HTH_TETR_2"/>
    <property type="match status" value="1"/>
</dbReference>
<dbReference type="GO" id="GO:0000976">
    <property type="term" value="F:transcription cis-regulatory region binding"/>
    <property type="evidence" value="ECO:0007669"/>
    <property type="project" value="TreeGrafter"/>
</dbReference>
<dbReference type="SUPFAM" id="SSF46689">
    <property type="entry name" value="Homeodomain-like"/>
    <property type="match status" value="1"/>
</dbReference>
<dbReference type="Proteomes" id="UP000256913">
    <property type="component" value="Unassembled WGS sequence"/>
</dbReference>
<keyword evidence="2 4" id="KW-0238">DNA-binding</keyword>
<dbReference type="PANTHER" id="PTHR30055">
    <property type="entry name" value="HTH-TYPE TRANSCRIPTIONAL REGULATOR RUTR"/>
    <property type="match status" value="1"/>
</dbReference>
<reference evidence="6 7" key="1">
    <citation type="submission" date="2018-08" db="EMBL/GenBank/DDBJ databases">
        <title>Sequencing the genomes of 1000 actinobacteria strains.</title>
        <authorList>
            <person name="Klenk H.-P."/>
        </authorList>
    </citation>
    <scope>NUCLEOTIDE SEQUENCE [LARGE SCALE GENOMIC DNA]</scope>
    <source>
        <strain evidence="6 7">DSM 44099</strain>
    </source>
</reference>
<feature type="DNA-binding region" description="H-T-H motif" evidence="4">
    <location>
        <begin position="37"/>
        <end position="56"/>
    </location>
</feature>
<dbReference type="AlphaFoldDB" id="A0A3D9Z9L3"/>
<dbReference type="SUPFAM" id="SSF48498">
    <property type="entry name" value="Tetracyclin repressor-like, C-terminal domain"/>
    <property type="match status" value="1"/>
</dbReference>
<dbReference type="PRINTS" id="PR00455">
    <property type="entry name" value="HTHTETR"/>
</dbReference>
<dbReference type="InterPro" id="IPR036271">
    <property type="entry name" value="Tet_transcr_reg_TetR-rel_C_sf"/>
</dbReference>